<dbReference type="Gene3D" id="3.40.50.720">
    <property type="entry name" value="NAD(P)-binding Rossmann-like Domain"/>
    <property type="match status" value="1"/>
</dbReference>
<dbReference type="Pfam" id="PF01408">
    <property type="entry name" value="GFO_IDH_MocA"/>
    <property type="match status" value="1"/>
</dbReference>
<accession>A0A5K7ZHW3</accession>
<evidence type="ECO:0000313" key="2">
    <source>
        <dbReference type="EMBL" id="BBO80576.1"/>
    </source>
</evidence>
<evidence type="ECO:0000259" key="1">
    <source>
        <dbReference type="Pfam" id="PF01408"/>
    </source>
</evidence>
<dbReference type="Proteomes" id="UP000425960">
    <property type="component" value="Chromosome"/>
</dbReference>
<gene>
    <name evidence="2" type="ORF">DSCO28_11420</name>
</gene>
<dbReference type="RefSeq" id="WP_155321489.1">
    <property type="nucleotide sequence ID" value="NZ_AP021876.1"/>
</dbReference>
<dbReference type="EMBL" id="AP021876">
    <property type="protein sequence ID" value="BBO80576.1"/>
    <property type="molecule type" value="Genomic_DNA"/>
</dbReference>
<dbReference type="AlphaFoldDB" id="A0A5K7ZHW3"/>
<evidence type="ECO:0000313" key="3">
    <source>
        <dbReference type="Proteomes" id="UP000425960"/>
    </source>
</evidence>
<name>A0A5K7ZHW3_9BACT</name>
<organism evidence="2 3">
    <name type="scientific">Desulfosarcina ovata subsp. sediminis</name>
    <dbReference type="NCBI Taxonomy" id="885957"/>
    <lineage>
        <taxon>Bacteria</taxon>
        <taxon>Pseudomonadati</taxon>
        <taxon>Thermodesulfobacteriota</taxon>
        <taxon>Desulfobacteria</taxon>
        <taxon>Desulfobacterales</taxon>
        <taxon>Desulfosarcinaceae</taxon>
        <taxon>Desulfosarcina</taxon>
    </lineage>
</organism>
<protein>
    <recommendedName>
        <fullName evidence="1">Gfo/Idh/MocA-like oxidoreductase N-terminal domain-containing protein</fullName>
    </recommendedName>
</protein>
<dbReference type="GO" id="GO:0000166">
    <property type="term" value="F:nucleotide binding"/>
    <property type="evidence" value="ECO:0007669"/>
    <property type="project" value="InterPro"/>
</dbReference>
<dbReference type="SUPFAM" id="SSF51735">
    <property type="entry name" value="NAD(P)-binding Rossmann-fold domains"/>
    <property type="match status" value="1"/>
</dbReference>
<dbReference type="InterPro" id="IPR036291">
    <property type="entry name" value="NAD(P)-bd_dom_sf"/>
</dbReference>
<dbReference type="KEGG" id="dov:DSCO28_11420"/>
<reference evidence="2 3" key="1">
    <citation type="submission" date="2019-11" db="EMBL/GenBank/DDBJ databases">
        <title>Comparative genomics of hydrocarbon-degrading Desulfosarcina strains.</title>
        <authorList>
            <person name="Watanabe M."/>
            <person name="Kojima H."/>
            <person name="Fukui M."/>
        </authorList>
    </citation>
    <scope>NUCLEOTIDE SEQUENCE [LARGE SCALE GENOMIC DNA]</scope>
    <source>
        <strain evidence="2 3">28bB2T</strain>
    </source>
</reference>
<sequence length="308" mass="34730">MNVAVIGAGRTNNGIGRFIGKFFQKHGANVSAVLGSTDESARKAAEALEHDGRVPRSYTKIDTLTNKEFPDIAVIASPTNTHLPYLKACIDAGLHIFCEKPFIDPATPDILGCLDKIFQDGEHRRLTIAMNSQCPFLQPVYERFCGQILPEAAVDFSIALSPMVDGQDMIPDSVPHALSLIYNLLGNGEIEDLRIEKREGQITILCIYRAHTTDCNFKICLNRHLQQPRPFSFGWNHCMIHRRVTLKPYEISFQYEDTIRKVADPLELSVQNFIASVQKQEQPKIGRTHIVDTTLLLKRIFDHWESSE</sequence>
<proteinExistence type="predicted"/>
<feature type="domain" description="Gfo/Idh/MocA-like oxidoreductase N-terminal" evidence="1">
    <location>
        <begin position="1"/>
        <end position="103"/>
    </location>
</feature>
<dbReference type="PANTHER" id="PTHR43377:SF1">
    <property type="entry name" value="BILIVERDIN REDUCTASE A"/>
    <property type="match status" value="1"/>
</dbReference>
<dbReference type="InterPro" id="IPR051450">
    <property type="entry name" value="Gfo/Idh/MocA_Oxidoreductases"/>
</dbReference>
<dbReference type="InterPro" id="IPR000683">
    <property type="entry name" value="Gfo/Idh/MocA-like_OxRdtase_N"/>
</dbReference>
<dbReference type="PANTHER" id="PTHR43377">
    <property type="entry name" value="BILIVERDIN REDUCTASE A"/>
    <property type="match status" value="1"/>
</dbReference>